<name>A0A0G0EH68_9BACT</name>
<sequence length="69" mass="7972">MIKRKPKLGNPKSKIKLPKSKSLKKACDDLWADIIKAKAGYKSELSGKEGKQILYNQRRTFLWHTPCRT</sequence>
<accession>A0A0G0EH68</accession>
<comment type="caution">
    <text evidence="1">The sequence shown here is derived from an EMBL/GenBank/DDBJ whole genome shotgun (WGS) entry which is preliminary data.</text>
</comment>
<proteinExistence type="predicted"/>
<evidence type="ECO:0000313" key="1">
    <source>
        <dbReference type="EMBL" id="KKP74575.1"/>
    </source>
</evidence>
<dbReference type="AlphaFoldDB" id="A0A0G0EH68"/>
<evidence type="ECO:0000313" key="2">
    <source>
        <dbReference type="Proteomes" id="UP000034816"/>
    </source>
</evidence>
<dbReference type="EMBL" id="LBQH01000038">
    <property type="protein sequence ID" value="KKP74575.1"/>
    <property type="molecule type" value="Genomic_DNA"/>
</dbReference>
<reference evidence="1 2" key="1">
    <citation type="journal article" date="2015" name="Nature">
        <title>rRNA introns, odd ribosomes, and small enigmatic genomes across a large radiation of phyla.</title>
        <authorList>
            <person name="Brown C.T."/>
            <person name="Hug L.A."/>
            <person name="Thomas B.C."/>
            <person name="Sharon I."/>
            <person name="Castelle C.J."/>
            <person name="Singh A."/>
            <person name="Wilkins M.J."/>
            <person name="Williams K.H."/>
            <person name="Banfield J.F."/>
        </authorList>
    </citation>
    <scope>NUCLEOTIDE SEQUENCE [LARGE SCALE GENOMIC DNA]</scope>
</reference>
<organism evidence="1 2">
    <name type="scientific">candidate division WS6 bacterium GW2011_GWF1_35_23</name>
    <dbReference type="NCBI Taxonomy" id="1619097"/>
    <lineage>
        <taxon>Bacteria</taxon>
        <taxon>Candidatus Dojkabacteria</taxon>
    </lineage>
</organism>
<gene>
    <name evidence="1" type="ORF">UR73_C0038G0008</name>
</gene>
<dbReference type="Proteomes" id="UP000034816">
    <property type="component" value="Unassembled WGS sequence"/>
</dbReference>
<protein>
    <submittedName>
        <fullName evidence="1">Uncharacterized protein</fullName>
    </submittedName>
</protein>
<dbReference type="PATRIC" id="fig|1619097.3.peg.361"/>